<gene>
    <name evidence="2" type="ORF">MA16_Dca005084</name>
</gene>
<dbReference type="PANTHER" id="PTHR33471">
    <property type="entry name" value="ATP-DEPENDENT ZINC METALLOPROTEASE-RELATED"/>
    <property type="match status" value="1"/>
</dbReference>
<organism evidence="2 3">
    <name type="scientific">Dendrobium catenatum</name>
    <dbReference type="NCBI Taxonomy" id="906689"/>
    <lineage>
        <taxon>Eukaryota</taxon>
        <taxon>Viridiplantae</taxon>
        <taxon>Streptophyta</taxon>
        <taxon>Embryophyta</taxon>
        <taxon>Tracheophyta</taxon>
        <taxon>Spermatophyta</taxon>
        <taxon>Magnoliopsida</taxon>
        <taxon>Liliopsida</taxon>
        <taxon>Asparagales</taxon>
        <taxon>Orchidaceae</taxon>
        <taxon>Epidendroideae</taxon>
        <taxon>Malaxideae</taxon>
        <taxon>Dendrobiinae</taxon>
        <taxon>Dendrobium</taxon>
    </lineage>
</organism>
<evidence type="ECO:0000313" key="3">
    <source>
        <dbReference type="Proteomes" id="UP000233837"/>
    </source>
</evidence>
<evidence type="ECO:0000313" key="2">
    <source>
        <dbReference type="EMBL" id="PKU74893.1"/>
    </source>
</evidence>
<dbReference type="Proteomes" id="UP000233837">
    <property type="component" value="Unassembled WGS sequence"/>
</dbReference>
<sequence>MTRTSRADNRGEKRREVWPRRAKSGDDVRRGMPKLLKLSFMEKQVVEKMMKICLGVSVSPPTSINCTTARWSVMQSYNLLKWHKHALVAAVKALQSGHSLSVVIRRIEEAMSSGS</sequence>
<dbReference type="AlphaFoldDB" id="A0A2I0WGV7"/>
<feature type="region of interest" description="Disordered" evidence="1">
    <location>
        <begin position="1"/>
        <end position="26"/>
    </location>
</feature>
<proteinExistence type="predicted"/>
<reference evidence="2 3" key="1">
    <citation type="journal article" date="2016" name="Sci. Rep.">
        <title>The Dendrobium catenatum Lindl. genome sequence provides insights into polysaccharide synthase, floral development and adaptive evolution.</title>
        <authorList>
            <person name="Zhang G.Q."/>
            <person name="Xu Q."/>
            <person name="Bian C."/>
            <person name="Tsai W.C."/>
            <person name="Yeh C.M."/>
            <person name="Liu K.W."/>
            <person name="Yoshida K."/>
            <person name="Zhang L.S."/>
            <person name="Chang S.B."/>
            <person name="Chen F."/>
            <person name="Shi Y."/>
            <person name="Su Y.Y."/>
            <person name="Zhang Y.Q."/>
            <person name="Chen L.J."/>
            <person name="Yin Y."/>
            <person name="Lin M."/>
            <person name="Huang H."/>
            <person name="Deng H."/>
            <person name="Wang Z.W."/>
            <person name="Zhu S.L."/>
            <person name="Zhao X."/>
            <person name="Deng C."/>
            <person name="Niu S.C."/>
            <person name="Huang J."/>
            <person name="Wang M."/>
            <person name="Liu G.H."/>
            <person name="Yang H.J."/>
            <person name="Xiao X.J."/>
            <person name="Hsiao Y.Y."/>
            <person name="Wu W.L."/>
            <person name="Chen Y.Y."/>
            <person name="Mitsuda N."/>
            <person name="Ohme-Takagi M."/>
            <person name="Luo Y.B."/>
            <person name="Van de Peer Y."/>
            <person name="Liu Z.J."/>
        </authorList>
    </citation>
    <scope>NUCLEOTIDE SEQUENCE [LARGE SCALE GENOMIC DNA]</scope>
    <source>
        <tissue evidence="2">The whole plant</tissue>
    </source>
</reference>
<dbReference type="EMBL" id="KZ502668">
    <property type="protein sequence ID" value="PKU74893.1"/>
    <property type="molecule type" value="Genomic_DNA"/>
</dbReference>
<evidence type="ECO:0000256" key="1">
    <source>
        <dbReference type="SAM" id="MobiDB-lite"/>
    </source>
</evidence>
<name>A0A2I0WGV7_9ASPA</name>
<protein>
    <submittedName>
        <fullName evidence="2">Uncharacterized protein</fullName>
    </submittedName>
</protein>
<dbReference type="PANTHER" id="PTHR33471:SF7">
    <property type="entry name" value="ATP-DEPENDENT ZINC METALLOPROTEASE-RELATED"/>
    <property type="match status" value="1"/>
</dbReference>
<reference evidence="2 3" key="2">
    <citation type="journal article" date="2017" name="Nature">
        <title>The Apostasia genome and the evolution of orchids.</title>
        <authorList>
            <person name="Zhang G.Q."/>
            <person name="Liu K.W."/>
            <person name="Li Z."/>
            <person name="Lohaus R."/>
            <person name="Hsiao Y.Y."/>
            <person name="Niu S.C."/>
            <person name="Wang J.Y."/>
            <person name="Lin Y.C."/>
            <person name="Xu Q."/>
            <person name="Chen L.J."/>
            <person name="Yoshida K."/>
            <person name="Fujiwara S."/>
            <person name="Wang Z.W."/>
            <person name="Zhang Y.Q."/>
            <person name="Mitsuda N."/>
            <person name="Wang M."/>
            <person name="Liu G.H."/>
            <person name="Pecoraro L."/>
            <person name="Huang H.X."/>
            <person name="Xiao X.J."/>
            <person name="Lin M."/>
            <person name="Wu X.Y."/>
            <person name="Wu W.L."/>
            <person name="Chen Y.Y."/>
            <person name="Chang S.B."/>
            <person name="Sakamoto S."/>
            <person name="Ohme-Takagi M."/>
            <person name="Yagi M."/>
            <person name="Zeng S.J."/>
            <person name="Shen C.Y."/>
            <person name="Yeh C.M."/>
            <person name="Luo Y.B."/>
            <person name="Tsai W.C."/>
            <person name="Van de Peer Y."/>
            <person name="Liu Z.J."/>
        </authorList>
    </citation>
    <scope>NUCLEOTIDE SEQUENCE [LARGE SCALE GENOMIC DNA]</scope>
    <source>
        <tissue evidence="2">The whole plant</tissue>
    </source>
</reference>
<keyword evidence="3" id="KW-1185">Reference proteome</keyword>
<accession>A0A2I0WGV7</accession>